<comment type="caution">
    <text evidence="1">The sequence shown here is derived from an EMBL/GenBank/DDBJ whole genome shotgun (WGS) entry which is preliminary data.</text>
</comment>
<protein>
    <submittedName>
        <fullName evidence="1">Uncharacterized protein</fullName>
    </submittedName>
</protein>
<evidence type="ECO:0000313" key="2">
    <source>
        <dbReference type="Proteomes" id="UP001500192"/>
    </source>
</evidence>
<proteinExistence type="predicted"/>
<dbReference type="RefSeq" id="WP_346054950.1">
    <property type="nucleotide sequence ID" value="NZ_BAABIB010000088.1"/>
</dbReference>
<gene>
    <name evidence="1" type="ORF">GCM10023214_47320</name>
</gene>
<name>A0ABP9QZ94_9PSEU</name>
<sequence>MLNTSSSAAQTVGTIVTIAATATASVRQVRLRNEQVRTATTPPPAEDPAVARVLAARARRQQARDLAARDPLLAKELGIGRPDLERGYDDGGLVDLNSAPAEVLARICELTPEQAIPLS</sequence>
<accession>A0ABP9QZ94</accession>
<organism evidence="1 2">
    <name type="scientific">Amycolatopsis dongchuanensis</name>
    <dbReference type="NCBI Taxonomy" id="1070866"/>
    <lineage>
        <taxon>Bacteria</taxon>
        <taxon>Bacillati</taxon>
        <taxon>Actinomycetota</taxon>
        <taxon>Actinomycetes</taxon>
        <taxon>Pseudonocardiales</taxon>
        <taxon>Pseudonocardiaceae</taxon>
        <taxon>Amycolatopsis</taxon>
    </lineage>
</organism>
<reference evidence="2" key="1">
    <citation type="journal article" date="2019" name="Int. J. Syst. Evol. Microbiol.">
        <title>The Global Catalogue of Microorganisms (GCM) 10K type strain sequencing project: providing services to taxonomists for standard genome sequencing and annotation.</title>
        <authorList>
            <consortium name="The Broad Institute Genomics Platform"/>
            <consortium name="The Broad Institute Genome Sequencing Center for Infectious Disease"/>
            <person name="Wu L."/>
            <person name="Ma J."/>
        </authorList>
    </citation>
    <scope>NUCLEOTIDE SEQUENCE [LARGE SCALE GENOMIC DNA]</scope>
    <source>
        <strain evidence="2">JCM 18054</strain>
    </source>
</reference>
<keyword evidence="2" id="KW-1185">Reference proteome</keyword>
<dbReference type="EMBL" id="BAABIB010000088">
    <property type="protein sequence ID" value="GAA5169770.1"/>
    <property type="molecule type" value="Genomic_DNA"/>
</dbReference>
<evidence type="ECO:0000313" key="1">
    <source>
        <dbReference type="EMBL" id="GAA5169770.1"/>
    </source>
</evidence>
<dbReference type="Proteomes" id="UP001500192">
    <property type="component" value="Unassembled WGS sequence"/>
</dbReference>